<dbReference type="CDD" id="cd02163">
    <property type="entry name" value="PPAT"/>
    <property type="match status" value="1"/>
</dbReference>
<dbReference type="NCBIfam" id="TIGR00125">
    <property type="entry name" value="cyt_tran_rel"/>
    <property type="match status" value="1"/>
</dbReference>
<feature type="binding site" evidence="9">
    <location>
        <begin position="10"/>
        <end position="11"/>
    </location>
    <ligand>
        <name>ATP</name>
        <dbReference type="ChEBI" id="CHEBI:30616"/>
    </ligand>
</feature>
<dbReference type="Gene3D" id="3.40.50.620">
    <property type="entry name" value="HUPs"/>
    <property type="match status" value="1"/>
</dbReference>
<dbReference type="HAMAP" id="MF_00151">
    <property type="entry name" value="PPAT_bact"/>
    <property type="match status" value="1"/>
</dbReference>
<comment type="similarity">
    <text evidence="9">Belongs to the bacterial CoaD family.</text>
</comment>
<feature type="binding site" evidence="9">
    <location>
        <position position="99"/>
    </location>
    <ligand>
        <name>ATP</name>
        <dbReference type="ChEBI" id="CHEBI:30616"/>
    </ligand>
</feature>
<comment type="subunit">
    <text evidence="9">Homohexamer.</text>
</comment>
<dbReference type="UniPathway" id="UPA00241">
    <property type="reaction ID" value="UER00355"/>
</dbReference>
<feature type="binding site" evidence="9">
    <location>
        <begin position="124"/>
        <end position="130"/>
    </location>
    <ligand>
        <name>ATP</name>
        <dbReference type="ChEBI" id="CHEBI:30616"/>
    </ligand>
</feature>
<dbReference type="PATRIC" id="fig|1156395.6.peg.1603"/>
<comment type="catalytic activity">
    <reaction evidence="8 9">
        <text>(R)-4'-phosphopantetheine + ATP + H(+) = 3'-dephospho-CoA + diphosphate</text>
        <dbReference type="Rhea" id="RHEA:19801"/>
        <dbReference type="ChEBI" id="CHEBI:15378"/>
        <dbReference type="ChEBI" id="CHEBI:30616"/>
        <dbReference type="ChEBI" id="CHEBI:33019"/>
        <dbReference type="ChEBI" id="CHEBI:57328"/>
        <dbReference type="ChEBI" id="CHEBI:61723"/>
        <dbReference type="EC" id="2.7.7.3"/>
    </reaction>
</comment>
<dbReference type="InterPro" id="IPR014729">
    <property type="entry name" value="Rossmann-like_a/b/a_fold"/>
</dbReference>
<dbReference type="InterPro" id="IPR001980">
    <property type="entry name" value="PPAT"/>
</dbReference>
<feature type="binding site" evidence="9">
    <location>
        <position position="88"/>
    </location>
    <ligand>
        <name>substrate</name>
    </ligand>
</feature>
<protein>
    <recommendedName>
        <fullName evidence="9">Phosphopantetheine adenylyltransferase</fullName>
        <ecNumber evidence="9">2.7.7.3</ecNumber>
    </recommendedName>
    <alternativeName>
        <fullName evidence="9">Dephospho-CoA pyrophosphorylase</fullName>
    </alternativeName>
    <alternativeName>
        <fullName evidence="9">Pantetheine-phosphate adenylyltransferase</fullName>
        <shortName evidence="9">PPAT</shortName>
    </alternativeName>
</protein>
<dbReference type="RefSeq" id="WP_067618617.1">
    <property type="nucleotide sequence ID" value="NZ_MAGO01000007.1"/>
</dbReference>
<evidence type="ECO:0000259" key="10">
    <source>
        <dbReference type="Pfam" id="PF01467"/>
    </source>
</evidence>
<dbReference type="PRINTS" id="PR01020">
    <property type="entry name" value="LPSBIOSNTHSS"/>
</dbReference>
<comment type="pathway">
    <text evidence="9">Cofactor biosynthesis; coenzyme A biosynthesis; CoA from (R)-pantothenate: step 4/5.</text>
</comment>
<feature type="binding site" evidence="9">
    <location>
        <position position="10"/>
    </location>
    <ligand>
        <name>substrate</name>
    </ligand>
</feature>
<keyword evidence="7 9" id="KW-0173">Coenzyme A biosynthesis</keyword>
<feature type="site" description="Transition state stabilizer" evidence="9">
    <location>
        <position position="18"/>
    </location>
</feature>
<comment type="cofactor">
    <cofactor evidence="9">
        <name>Mg(2+)</name>
        <dbReference type="ChEBI" id="CHEBI:18420"/>
    </cofactor>
</comment>
<evidence type="ECO:0000256" key="5">
    <source>
        <dbReference type="ARBA" id="ARBA00022840"/>
    </source>
</evidence>
<keyword evidence="4 9" id="KW-0547">Nucleotide-binding</keyword>
<reference evidence="11 12" key="1">
    <citation type="submission" date="2016-06" db="EMBL/GenBank/DDBJ databases">
        <title>Respiratory ammonification of nitrate coupled to the oxidation of elemental sulfur in deep-sea autotrophic thermophilic bacteria.</title>
        <authorList>
            <person name="Slobodkina G.B."/>
            <person name="Mardanov A.V."/>
            <person name="Ravin N.V."/>
            <person name="Frolova A.A."/>
            <person name="Viryasiv M.B."/>
            <person name="Chernyh N.A."/>
            <person name="Bonch-Osmolovskaya E.A."/>
            <person name="Slobodkin A.I."/>
        </authorList>
    </citation>
    <scope>NUCLEOTIDE SEQUENCE [LARGE SCALE GENOMIC DNA]</scope>
    <source>
        <strain evidence="11 12">S69</strain>
    </source>
</reference>
<dbReference type="OrthoDB" id="9806661at2"/>
<evidence type="ECO:0000256" key="4">
    <source>
        <dbReference type="ARBA" id="ARBA00022741"/>
    </source>
</evidence>
<feature type="domain" description="Cytidyltransferase-like" evidence="10">
    <location>
        <begin position="6"/>
        <end position="134"/>
    </location>
</feature>
<dbReference type="InterPro" id="IPR004821">
    <property type="entry name" value="Cyt_trans-like"/>
</dbReference>
<evidence type="ECO:0000256" key="6">
    <source>
        <dbReference type="ARBA" id="ARBA00022842"/>
    </source>
</evidence>
<evidence type="ECO:0000256" key="7">
    <source>
        <dbReference type="ARBA" id="ARBA00022993"/>
    </source>
</evidence>
<dbReference type="Pfam" id="PF01467">
    <property type="entry name" value="CTP_transf_like"/>
    <property type="match status" value="1"/>
</dbReference>
<keyword evidence="6 9" id="KW-0460">Magnesium</keyword>
<evidence type="ECO:0000256" key="9">
    <source>
        <dbReference type="HAMAP-Rule" id="MF_00151"/>
    </source>
</evidence>
<evidence type="ECO:0000256" key="2">
    <source>
        <dbReference type="ARBA" id="ARBA00022679"/>
    </source>
</evidence>
<sequence>MKKKIVYPGTFDPVTNGHLDLIERALKIFDEVIVAIGENPLKTPIFSVEERLDLLRNTAGKDPRVKVMSFDGLVVDFAKKIGACAILRGLRAVSDFDSELQRALMNRKLSRDIETVFLMTGFRWIFISSTIVKEAAKFGGDLSGLVPKLVEERLKEKFQR</sequence>
<dbReference type="GO" id="GO:0005737">
    <property type="term" value="C:cytoplasm"/>
    <property type="evidence" value="ECO:0007669"/>
    <property type="project" value="UniProtKB-SubCell"/>
</dbReference>
<dbReference type="Proteomes" id="UP000093080">
    <property type="component" value="Unassembled WGS sequence"/>
</dbReference>
<keyword evidence="12" id="KW-1185">Reference proteome</keyword>
<keyword evidence="5 9" id="KW-0067">ATP-binding</keyword>
<feature type="binding site" evidence="9">
    <location>
        <position position="18"/>
    </location>
    <ligand>
        <name>ATP</name>
        <dbReference type="ChEBI" id="CHEBI:30616"/>
    </ligand>
</feature>
<comment type="function">
    <text evidence="9">Reversibly transfers an adenylyl group from ATP to 4'-phosphopantetheine, yielding dephospho-CoA (dPCoA) and pyrophosphate.</text>
</comment>
<dbReference type="PANTHER" id="PTHR21342:SF1">
    <property type="entry name" value="PHOSPHOPANTETHEINE ADENYLYLTRANSFERASE"/>
    <property type="match status" value="1"/>
</dbReference>
<keyword evidence="1 9" id="KW-0963">Cytoplasm</keyword>
<evidence type="ECO:0000256" key="3">
    <source>
        <dbReference type="ARBA" id="ARBA00022695"/>
    </source>
</evidence>
<dbReference type="SUPFAM" id="SSF52374">
    <property type="entry name" value="Nucleotidylyl transferase"/>
    <property type="match status" value="1"/>
</dbReference>
<keyword evidence="3 9" id="KW-0548">Nucleotidyltransferase</keyword>
<dbReference type="EMBL" id="MAGO01000007">
    <property type="protein sequence ID" value="OCC15102.1"/>
    <property type="molecule type" value="Genomic_DNA"/>
</dbReference>
<dbReference type="STRING" id="1156395.DBT_1588"/>
<dbReference type="GO" id="GO:0005524">
    <property type="term" value="F:ATP binding"/>
    <property type="evidence" value="ECO:0007669"/>
    <property type="project" value="UniProtKB-KW"/>
</dbReference>
<feature type="binding site" evidence="9">
    <location>
        <position position="74"/>
    </location>
    <ligand>
        <name>substrate</name>
    </ligand>
</feature>
<dbReference type="AlphaFoldDB" id="A0A1B9F5A5"/>
<feature type="binding site" evidence="9">
    <location>
        <begin position="89"/>
        <end position="91"/>
    </location>
    <ligand>
        <name>ATP</name>
        <dbReference type="ChEBI" id="CHEBI:30616"/>
    </ligand>
</feature>
<evidence type="ECO:0000256" key="1">
    <source>
        <dbReference type="ARBA" id="ARBA00022490"/>
    </source>
</evidence>
<evidence type="ECO:0000313" key="12">
    <source>
        <dbReference type="Proteomes" id="UP000093080"/>
    </source>
</evidence>
<evidence type="ECO:0000256" key="8">
    <source>
        <dbReference type="ARBA" id="ARBA00029346"/>
    </source>
</evidence>
<dbReference type="GO" id="GO:0015937">
    <property type="term" value="P:coenzyme A biosynthetic process"/>
    <property type="evidence" value="ECO:0007669"/>
    <property type="project" value="UniProtKB-UniRule"/>
</dbReference>
<organism evidence="11 12">
    <name type="scientific">Dissulfuribacter thermophilus</name>
    <dbReference type="NCBI Taxonomy" id="1156395"/>
    <lineage>
        <taxon>Bacteria</taxon>
        <taxon>Pseudomonadati</taxon>
        <taxon>Thermodesulfobacteriota</taxon>
        <taxon>Dissulfuribacteria</taxon>
        <taxon>Dissulfuribacterales</taxon>
        <taxon>Dissulfuribacteraceae</taxon>
        <taxon>Dissulfuribacter</taxon>
    </lineage>
</organism>
<dbReference type="EC" id="2.7.7.3" evidence="9"/>
<accession>A0A1B9F5A5</accession>
<comment type="caution">
    <text evidence="11">The sequence shown here is derived from an EMBL/GenBank/DDBJ whole genome shotgun (WGS) entry which is preliminary data.</text>
</comment>
<dbReference type="GO" id="GO:0004595">
    <property type="term" value="F:pantetheine-phosphate adenylyltransferase activity"/>
    <property type="evidence" value="ECO:0007669"/>
    <property type="project" value="UniProtKB-UniRule"/>
</dbReference>
<feature type="binding site" evidence="9">
    <location>
        <position position="42"/>
    </location>
    <ligand>
        <name>substrate</name>
    </ligand>
</feature>
<name>A0A1B9F5A5_9BACT</name>
<dbReference type="NCBIfam" id="TIGR01510">
    <property type="entry name" value="coaD_prev_kdtB"/>
    <property type="match status" value="1"/>
</dbReference>
<keyword evidence="2 9" id="KW-0808">Transferase</keyword>
<evidence type="ECO:0000313" key="11">
    <source>
        <dbReference type="EMBL" id="OCC15102.1"/>
    </source>
</evidence>
<dbReference type="PANTHER" id="PTHR21342">
    <property type="entry name" value="PHOSPHOPANTETHEINE ADENYLYLTRANSFERASE"/>
    <property type="match status" value="1"/>
</dbReference>
<gene>
    <name evidence="9" type="primary">coaD</name>
    <name evidence="11" type="ORF">DBT_1588</name>
</gene>
<comment type="subcellular location">
    <subcellularLocation>
        <location evidence="9">Cytoplasm</location>
    </subcellularLocation>
</comment>
<proteinExistence type="inferred from homology"/>